<dbReference type="EMBL" id="JMIH01000016">
    <property type="protein sequence ID" value="KEO73973.1"/>
    <property type="molecule type" value="Genomic_DNA"/>
</dbReference>
<protein>
    <recommendedName>
        <fullName evidence="3">Lipocalin-like domain-containing protein</fullName>
    </recommendedName>
</protein>
<sequence length="141" mass="16251">MFNFNSLIISVGILLLTVSVVLGFTTTSPENILLGEWSEDSWTYEKADSPSMFYYDLSSVRKHEAEHWLFQDDNTVLFLKEGKMIGKASWIIKGRGHILRLTHEDGLIERYDIKELNHHELVLNFDIGMESRGIAKLTFTK</sequence>
<dbReference type="eggNOG" id="ENOG50333WX">
    <property type="taxonomic scope" value="Bacteria"/>
</dbReference>
<dbReference type="STRING" id="1048983.EL17_07410"/>
<name>A0A074L277_9BACT</name>
<evidence type="ECO:0008006" key="3">
    <source>
        <dbReference type="Google" id="ProtNLM"/>
    </source>
</evidence>
<reference evidence="1 2" key="1">
    <citation type="submission" date="2014-04" db="EMBL/GenBank/DDBJ databases">
        <title>Characterization and application of a salt tolerant electro-active bacterium.</title>
        <authorList>
            <person name="Yang L."/>
            <person name="Wei S."/>
            <person name="Tay Q.X.M."/>
        </authorList>
    </citation>
    <scope>NUCLEOTIDE SEQUENCE [LARGE SCALE GENOMIC DNA]</scope>
    <source>
        <strain evidence="1 2">LY1</strain>
    </source>
</reference>
<evidence type="ECO:0000313" key="1">
    <source>
        <dbReference type="EMBL" id="KEO73973.1"/>
    </source>
</evidence>
<accession>A0A074L277</accession>
<dbReference type="AlphaFoldDB" id="A0A074L277"/>
<dbReference type="OrthoDB" id="705595at2"/>
<proteinExistence type="predicted"/>
<dbReference type="Proteomes" id="UP000027821">
    <property type="component" value="Unassembled WGS sequence"/>
</dbReference>
<dbReference type="RefSeq" id="WP_035072652.1">
    <property type="nucleotide sequence ID" value="NZ_JMIH01000016.1"/>
</dbReference>
<comment type="caution">
    <text evidence="1">The sequence shown here is derived from an EMBL/GenBank/DDBJ whole genome shotgun (WGS) entry which is preliminary data.</text>
</comment>
<organism evidence="1 2">
    <name type="scientific">Anditalea andensis</name>
    <dbReference type="NCBI Taxonomy" id="1048983"/>
    <lineage>
        <taxon>Bacteria</taxon>
        <taxon>Pseudomonadati</taxon>
        <taxon>Bacteroidota</taxon>
        <taxon>Cytophagia</taxon>
        <taxon>Cytophagales</taxon>
        <taxon>Cytophagaceae</taxon>
        <taxon>Anditalea</taxon>
    </lineage>
</organism>
<gene>
    <name evidence="1" type="ORF">EL17_07410</name>
</gene>
<keyword evidence="2" id="KW-1185">Reference proteome</keyword>
<evidence type="ECO:0000313" key="2">
    <source>
        <dbReference type="Proteomes" id="UP000027821"/>
    </source>
</evidence>